<keyword evidence="4" id="KW-0469">Meiosis</keyword>
<dbReference type="PRINTS" id="PR00300">
    <property type="entry name" value="CLPPROTEASEA"/>
</dbReference>
<name>A0A2N5SQ22_9BASI</name>
<sequence>MHYNHILCASSPPPPPSSPSPSSPTRTRTEQQQQSSSIKRKREPEIHTGTMLSPHHHPQPSIEQDTEDMVDVDGDALDDQSENLIKDSFIQDMDELENHNTNDEDEVTQATLVHMNQEDNDDDDDDEDDQDHFKYSLHIEVRLRANSTILFDTVRRTIGRYITDNFTTLETHSVIPGWQDIGLLANEVYRVYCAECGEATRLVSVSKVNLLIHVYELPVEGHDKTTMLCAHPADPSSELSHDLEQPDDEPAGDVAASRTELPANRYEGMWESLIYEQGLKTRLLNYIYSSIIFAEQNVNANLIAWHRLLLLHGPPGTGKTSLCKALAQKVSIRLSAIYQKTELVEINSHSLFSKWFSESGKLVHSLFAKIEQIAENTDVFVLVLIDEVESLAGSRSSGASGGEPSDALRAVNSLLTALDKLRHYKNVLVLTTSNLTDSIDHAFLDRADIKQHIGLPSAEAVYWILGSCLQELMATKILKPRRFLDYKDASMVRDDSSGVEQHEGKRMVVRRREESSLKLLAISEAASGMSGRSLRRLPLLAHAMTAVGHSSGVHSLPVNSYLDGMLSLVRAEMDGK</sequence>
<accession>A0A2N5SQ22</accession>
<dbReference type="PROSITE" id="PS00674">
    <property type="entry name" value="AAA"/>
    <property type="match status" value="1"/>
</dbReference>
<evidence type="ECO:0000313" key="9">
    <source>
        <dbReference type="Proteomes" id="UP000235388"/>
    </source>
</evidence>
<dbReference type="Pfam" id="PF23563">
    <property type="entry name" value="TRIP13_N"/>
    <property type="match status" value="1"/>
</dbReference>
<evidence type="ECO:0000256" key="1">
    <source>
        <dbReference type="ARBA" id="ARBA00007271"/>
    </source>
</evidence>
<gene>
    <name evidence="8" type="ORF">PCANC_13702</name>
</gene>
<feature type="domain" description="AAA+ ATPase" evidence="7">
    <location>
        <begin position="305"/>
        <end position="457"/>
    </location>
</feature>
<evidence type="ECO:0000313" key="8">
    <source>
        <dbReference type="EMBL" id="PLW15343.1"/>
    </source>
</evidence>
<dbReference type="SUPFAM" id="SSF52540">
    <property type="entry name" value="P-loop containing nucleoside triphosphate hydrolases"/>
    <property type="match status" value="1"/>
</dbReference>
<dbReference type="PANTHER" id="PTHR45991:SF1">
    <property type="entry name" value="PACHYTENE CHECKPOINT PROTEIN 2 HOMOLOG"/>
    <property type="match status" value="1"/>
</dbReference>
<dbReference type="GO" id="GO:0016887">
    <property type="term" value="F:ATP hydrolysis activity"/>
    <property type="evidence" value="ECO:0007669"/>
    <property type="project" value="InterPro"/>
</dbReference>
<dbReference type="OrthoDB" id="10042665at2759"/>
<dbReference type="InterPro" id="IPR044539">
    <property type="entry name" value="Pch2-like"/>
</dbReference>
<dbReference type="Gene3D" id="3.40.50.300">
    <property type="entry name" value="P-loop containing nucleotide triphosphate hydrolases"/>
    <property type="match status" value="1"/>
</dbReference>
<feature type="region of interest" description="Disordered" evidence="6">
    <location>
        <begin position="231"/>
        <end position="254"/>
    </location>
</feature>
<keyword evidence="3 5" id="KW-0067">ATP-binding</keyword>
<keyword evidence="9" id="KW-1185">Reference proteome</keyword>
<dbReference type="SMART" id="SM00382">
    <property type="entry name" value="AAA"/>
    <property type="match status" value="1"/>
</dbReference>
<evidence type="ECO:0000259" key="7">
    <source>
        <dbReference type="SMART" id="SM00382"/>
    </source>
</evidence>
<evidence type="ECO:0000256" key="3">
    <source>
        <dbReference type="ARBA" id="ARBA00022840"/>
    </source>
</evidence>
<dbReference type="InterPro" id="IPR003593">
    <property type="entry name" value="AAA+_ATPase"/>
</dbReference>
<dbReference type="GO" id="GO:0051598">
    <property type="term" value="P:meiotic recombination checkpoint signaling"/>
    <property type="evidence" value="ECO:0007669"/>
    <property type="project" value="TreeGrafter"/>
</dbReference>
<dbReference type="AlphaFoldDB" id="A0A2N5SQ22"/>
<evidence type="ECO:0000256" key="5">
    <source>
        <dbReference type="RuleBase" id="RU003651"/>
    </source>
</evidence>
<dbReference type="FunFam" id="3.40.50.300:FF:001494">
    <property type="entry name" value="Pachytene checkpoint component Pch2"/>
    <property type="match status" value="1"/>
</dbReference>
<proteinExistence type="inferred from homology"/>
<dbReference type="PANTHER" id="PTHR45991">
    <property type="entry name" value="PACHYTENE CHECKPOINT PROTEIN 2"/>
    <property type="match status" value="1"/>
</dbReference>
<protein>
    <recommendedName>
        <fullName evidence="7">AAA+ ATPase domain-containing protein</fullName>
    </recommendedName>
</protein>
<dbReference type="EMBL" id="PGCJ01000898">
    <property type="protein sequence ID" value="PLW15343.1"/>
    <property type="molecule type" value="Genomic_DNA"/>
</dbReference>
<evidence type="ECO:0000256" key="4">
    <source>
        <dbReference type="ARBA" id="ARBA00023254"/>
    </source>
</evidence>
<feature type="compositionally biased region" description="Pro residues" evidence="6">
    <location>
        <begin position="11"/>
        <end position="22"/>
    </location>
</feature>
<comment type="similarity">
    <text evidence="1">Belongs to the AAA ATPase family. PCH2 subfamily.</text>
</comment>
<dbReference type="InterPro" id="IPR003959">
    <property type="entry name" value="ATPase_AAA_core"/>
</dbReference>
<dbReference type="InterPro" id="IPR003960">
    <property type="entry name" value="ATPase_AAA_CS"/>
</dbReference>
<dbReference type="Proteomes" id="UP000235388">
    <property type="component" value="Unassembled WGS sequence"/>
</dbReference>
<evidence type="ECO:0000256" key="2">
    <source>
        <dbReference type="ARBA" id="ARBA00022741"/>
    </source>
</evidence>
<feature type="region of interest" description="Disordered" evidence="6">
    <location>
        <begin position="1"/>
        <end position="64"/>
    </location>
</feature>
<dbReference type="InterPro" id="IPR001270">
    <property type="entry name" value="ClpA/B"/>
</dbReference>
<reference evidence="8 9" key="1">
    <citation type="submission" date="2017-11" db="EMBL/GenBank/DDBJ databases">
        <title>De novo assembly and phasing of dikaryotic genomes from two isolates of Puccinia coronata f. sp. avenae, the causal agent of oat crown rust.</title>
        <authorList>
            <person name="Miller M.E."/>
            <person name="Zhang Y."/>
            <person name="Omidvar V."/>
            <person name="Sperschneider J."/>
            <person name="Schwessinger B."/>
            <person name="Raley C."/>
            <person name="Palmer J.M."/>
            <person name="Garnica D."/>
            <person name="Upadhyaya N."/>
            <person name="Rathjen J."/>
            <person name="Taylor J.M."/>
            <person name="Park R.F."/>
            <person name="Dodds P.N."/>
            <person name="Hirsch C.D."/>
            <person name="Kianian S.F."/>
            <person name="Figueroa M."/>
        </authorList>
    </citation>
    <scope>NUCLEOTIDE SEQUENCE [LARGE SCALE GENOMIC DNA]</scope>
    <source>
        <strain evidence="8">12NC29</strain>
    </source>
</reference>
<dbReference type="InterPro" id="IPR027417">
    <property type="entry name" value="P-loop_NTPase"/>
</dbReference>
<dbReference type="GO" id="GO:0005524">
    <property type="term" value="F:ATP binding"/>
    <property type="evidence" value="ECO:0007669"/>
    <property type="project" value="UniProtKB-KW"/>
</dbReference>
<dbReference type="Pfam" id="PF00004">
    <property type="entry name" value="AAA"/>
    <property type="match status" value="1"/>
</dbReference>
<comment type="caution">
    <text evidence="8">The sequence shown here is derived from an EMBL/GenBank/DDBJ whole genome shotgun (WGS) entry which is preliminary data.</text>
</comment>
<dbReference type="STRING" id="200324.A0A2N5SQ22"/>
<evidence type="ECO:0000256" key="6">
    <source>
        <dbReference type="SAM" id="MobiDB-lite"/>
    </source>
</evidence>
<keyword evidence="2 5" id="KW-0547">Nucleotide-binding</keyword>
<dbReference type="InterPro" id="IPR058249">
    <property type="entry name" value="Pch2_C"/>
</dbReference>
<dbReference type="Pfam" id="PF23242">
    <property type="entry name" value="AAA_lid_TRIP13_C"/>
    <property type="match status" value="1"/>
</dbReference>
<dbReference type="GO" id="GO:0007131">
    <property type="term" value="P:reciprocal meiotic recombination"/>
    <property type="evidence" value="ECO:0007669"/>
    <property type="project" value="TreeGrafter"/>
</dbReference>
<dbReference type="GO" id="GO:0005634">
    <property type="term" value="C:nucleus"/>
    <property type="evidence" value="ECO:0007669"/>
    <property type="project" value="TreeGrafter"/>
</dbReference>
<dbReference type="GO" id="GO:0005694">
    <property type="term" value="C:chromosome"/>
    <property type="evidence" value="ECO:0007669"/>
    <property type="project" value="TreeGrafter"/>
</dbReference>
<organism evidence="8 9">
    <name type="scientific">Puccinia coronata f. sp. avenae</name>
    <dbReference type="NCBI Taxonomy" id="200324"/>
    <lineage>
        <taxon>Eukaryota</taxon>
        <taxon>Fungi</taxon>
        <taxon>Dikarya</taxon>
        <taxon>Basidiomycota</taxon>
        <taxon>Pucciniomycotina</taxon>
        <taxon>Pucciniomycetes</taxon>
        <taxon>Pucciniales</taxon>
        <taxon>Pucciniaceae</taxon>
        <taxon>Puccinia</taxon>
    </lineage>
</organism>